<reference evidence="1 2" key="1">
    <citation type="journal article" date="2009" name="Nature">
        <title>The Sorghum bicolor genome and the diversification of grasses.</title>
        <authorList>
            <person name="Paterson A.H."/>
            <person name="Bowers J.E."/>
            <person name="Bruggmann R."/>
            <person name="Dubchak I."/>
            <person name="Grimwood J."/>
            <person name="Gundlach H."/>
            <person name="Haberer G."/>
            <person name="Hellsten U."/>
            <person name="Mitros T."/>
            <person name="Poliakov A."/>
            <person name="Schmutz J."/>
            <person name="Spannagl M."/>
            <person name="Tang H."/>
            <person name="Wang X."/>
            <person name="Wicker T."/>
            <person name="Bharti A.K."/>
            <person name="Chapman J."/>
            <person name="Feltus F.A."/>
            <person name="Gowik U."/>
            <person name="Grigoriev I.V."/>
            <person name="Lyons E."/>
            <person name="Maher C.A."/>
            <person name="Martis M."/>
            <person name="Narechania A."/>
            <person name="Otillar R.P."/>
            <person name="Penning B.W."/>
            <person name="Salamov A.A."/>
            <person name="Wang Y."/>
            <person name="Zhang L."/>
            <person name="Carpita N.C."/>
            <person name="Freeling M."/>
            <person name="Gingle A.R."/>
            <person name="Hash C.T."/>
            <person name="Keller B."/>
            <person name="Klein P."/>
            <person name="Kresovich S."/>
            <person name="McCann M.C."/>
            <person name="Ming R."/>
            <person name="Peterson D.G."/>
            <person name="Mehboob-ur-Rahman"/>
            <person name="Ware D."/>
            <person name="Westhoff P."/>
            <person name="Mayer K.F."/>
            <person name="Messing J."/>
            <person name="Rokhsar D.S."/>
        </authorList>
    </citation>
    <scope>NUCLEOTIDE SEQUENCE [LARGE SCALE GENOMIC DNA]</scope>
    <source>
        <strain evidence="2">cv. BTx623</strain>
    </source>
</reference>
<protein>
    <submittedName>
        <fullName evidence="1">Uncharacterized protein</fullName>
    </submittedName>
</protein>
<dbReference type="InParanoid" id="A0A1Z5RL02"/>
<evidence type="ECO:0000313" key="1">
    <source>
        <dbReference type="EMBL" id="OQU84408.1"/>
    </source>
</evidence>
<dbReference type="Gramene" id="OQU84408">
    <property type="protein sequence ID" value="OQU84408"/>
    <property type="gene ID" value="SORBI_3004G046850"/>
</dbReference>
<gene>
    <name evidence="1" type="ORF">SORBI_3004G046850</name>
</gene>
<dbReference type="AlphaFoldDB" id="A0A1Z5RL02"/>
<name>A0A1Z5RL02_SORBI</name>
<reference evidence="2" key="2">
    <citation type="journal article" date="2018" name="Plant J.">
        <title>The Sorghum bicolor reference genome: improved assembly, gene annotations, a transcriptome atlas, and signatures of genome organization.</title>
        <authorList>
            <person name="McCormick R.F."/>
            <person name="Truong S.K."/>
            <person name="Sreedasyam A."/>
            <person name="Jenkins J."/>
            <person name="Shu S."/>
            <person name="Sims D."/>
            <person name="Kennedy M."/>
            <person name="Amirebrahimi M."/>
            <person name="Weers B.D."/>
            <person name="McKinley B."/>
            <person name="Mattison A."/>
            <person name="Morishige D.T."/>
            <person name="Grimwood J."/>
            <person name="Schmutz J."/>
            <person name="Mullet J.E."/>
        </authorList>
    </citation>
    <scope>NUCLEOTIDE SEQUENCE [LARGE SCALE GENOMIC DNA]</scope>
    <source>
        <strain evidence="2">cv. BTx623</strain>
    </source>
</reference>
<dbReference type="EMBL" id="CM000763">
    <property type="protein sequence ID" value="OQU84408.1"/>
    <property type="molecule type" value="Genomic_DNA"/>
</dbReference>
<sequence>MELPRGQPMNPVLRMNEDGIIYISLSDIEFVEARDFLGQCTGSHLVLNGHYVLRLDLLQNKVLYSKKSATNSLSLLRPVVLASDFSAYLYDGSKIVRQRGEEASKVGTMVKRTKH</sequence>
<dbReference type="Proteomes" id="UP000000768">
    <property type="component" value="Chromosome 4"/>
</dbReference>
<accession>A0A1Z5RL02</accession>
<keyword evidence="2" id="KW-1185">Reference proteome</keyword>
<organism evidence="1 2">
    <name type="scientific">Sorghum bicolor</name>
    <name type="common">Sorghum</name>
    <name type="synonym">Sorghum vulgare</name>
    <dbReference type="NCBI Taxonomy" id="4558"/>
    <lineage>
        <taxon>Eukaryota</taxon>
        <taxon>Viridiplantae</taxon>
        <taxon>Streptophyta</taxon>
        <taxon>Embryophyta</taxon>
        <taxon>Tracheophyta</taxon>
        <taxon>Spermatophyta</taxon>
        <taxon>Magnoliopsida</taxon>
        <taxon>Liliopsida</taxon>
        <taxon>Poales</taxon>
        <taxon>Poaceae</taxon>
        <taxon>PACMAD clade</taxon>
        <taxon>Panicoideae</taxon>
        <taxon>Andropogonodae</taxon>
        <taxon>Andropogoneae</taxon>
        <taxon>Sorghinae</taxon>
        <taxon>Sorghum</taxon>
    </lineage>
</organism>
<proteinExistence type="predicted"/>
<evidence type="ECO:0000313" key="2">
    <source>
        <dbReference type="Proteomes" id="UP000000768"/>
    </source>
</evidence>